<keyword evidence="4" id="KW-0670">Pyruvate</keyword>
<organism evidence="4 5">
    <name type="scientific">Nitrospirillum amazonense</name>
    <dbReference type="NCBI Taxonomy" id="28077"/>
    <lineage>
        <taxon>Bacteria</taxon>
        <taxon>Pseudomonadati</taxon>
        <taxon>Pseudomonadota</taxon>
        <taxon>Alphaproteobacteria</taxon>
        <taxon>Rhodospirillales</taxon>
        <taxon>Azospirillaceae</taxon>
        <taxon>Nitrospirillum</taxon>
    </lineage>
</organism>
<dbReference type="GO" id="GO:0005829">
    <property type="term" value="C:cytosol"/>
    <property type="evidence" value="ECO:0007669"/>
    <property type="project" value="TreeGrafter"/>
</dbReference>
<gene>
    <name evidence="4" type="ORF">FBZ90_101485</name>
</gene>
<dbReference type="InterPro" id="IPR015813">
    <property type="entry name" value="Pyrv/PenolPyrv_kinase-like_dom"/>
</dbReference>
<dbReference type="EMBL" id="VITR01000001">
    <property type="protein sequence ID" value="TWB46150.1"/>
    <property type="molecule type" value="Genomic_DNA"/>
</dbReference>
<reference evidence="4 5" key="1">
    <citation type="submission" date="2019-06" db="EMBL/GenBank/DDBJ databases">
        <title>Genomic Encyclopedia of Type Strains, Phase IV (KMG-V): Genome sequencing to study the core and pangenomes of soil and plant-associated prokaryotes.</title>
        <authorList>
            <person name="Whitman W."/>
        </authorList>
    </citation>
    <scope>NUCLEOTIDE SEQUENCE [LARGE SCALE GENOMIC DNA]</scope>
    <source>
        <strain evidence="4 5">BR 11622</strain>
    </source>
</reference>
<evidence type="ECO:0000313" key="5">
    <source>
        <dbReference type="Proteomes" id="UP000315751"/>
    </source>
</evidence>
<dbReference type="PANTHER" id="PTHR30523:SF6">
    <property type="entry name" value="PHOSPHOENOLPYRUVATE CARBOXYLASE"/>
    <property type="match status" value="1"/>
</dbReference>
<dbReference type="GO" id="GO:0008964">
    <property type="term" value="F:phosphoenolpyruvate carboxylase activity"/>
    <property type="evidence" value="ECO:0007669"/>
    <property type="project" value="InterPro"/>
</dbReference>
<dbReference type="InterPro" id="IPR021135">
    <property type="entry name" value="PEP_COase"/>
</dbReference>
<dbReference type="Pfam" id="PF00311">
    <property type="entry name" value="PEPcase"/>
    <property type="match status" value="1"/>
</dbReference>
<protein>
    <recommendedName>
        <fullName evidence="2">Phosphoenolpyruvate carboxylase</fullName>
    </recommendedName>
</protein>
<dbReference type="SUPFAM" id="SSF51621">
    <property type="entry name" value="Phosphoenolpyruvate/pyruvate domain"/>
    <property type="match status" value="1"/>
</dbReference>
<feature type="compositionally biased region" description="Basic and acidic residues" evidence="3">
    <location>
        <begin position="10"/>
        <end position="19"/>
    </location>
</feature>
<dbReference type="GO" id="GO:0006099">
    <property type="term" value="P:tricarboxylic acid cycle"/>
    <property type="evidence" value="ECO:0007669"/>
    <property type="project" value="InterPro"/>
</dbReference>
<dbReference type="Proteomes" id="UP000315751">
    <property type="component" value="Unassembled WGS sequence"/>
</dbReference>
<dbReference type="PANTHER" id="PTHR30523">
    <property type="entry name" value="PHOSPHOENOLPYRUVATE CARBOXYLASE"/>
    <property type="match status" value="1"/>
</dbReference>
<proteinExistence type="predicted"/>
<dbReference type="AlphaFoldDB" id="A0A560HLZ1"/>
<dbReference type="GO" id="GO:0015977">
    <property type="term" value="P:carbon fixation"/>
    <property type="evidence" value="ECO:0007669"/>
    <property type="project" value="InterPro"/>
</dbReference>
<evidence type="ECO:0000256" key="1">
    <source>
        <dbReference type="ARBA" id="ARBA00003670"/>
    </source>
</evidence>
<keyword evidence="5" id="KW-1185">Reference proteome</keyword>
<feature type="compositionally biased region" description="Low complexity" evidence="3">
    <location>
        <begin position="28"/>
        <end position="45"/>
    </location>
</feature>
<comment type="function">
    <text evidence="1">Forms oxaloacetate, a four-carbon dicarboxylic acid source for the tricarboxylic acid cycle.</text>
</comment>
<evidence type="ECO:0000313" key="4">
    <source>
        <dbReference type="EMBL" id="TWB46150.1"/>
    </source>
</evidence>
<name>A0A560HLZ1_9PROT</name>
<feature type="region of interest" description="Disordered" evidence="3">
    <location>
        <begin position="1"/>
        <end position="57"/>
    </location>
</feature>
<evidence type="ECO:0000256" key="3">
    <source>
        <dbReference type="SAM" id="MobiDB-lite"/>
    </source>
</evidence>
<evidence type="ECO:0000256" key="2">
    <source>
        <dbReference type="ARBA" id="ARBA00022419"/>
    </source>
</evidence>
<comment type="caution">
    <text evidence="4">The sequence shown here is derived from an EMBL/GenBank/DDBJ whole genome shotgun (WGS) entry which is preliminary data.</text>
</comment>
<sequence length="1080" mass="117573">MTSSLAASRAAEKSAEKSPDSSQAQGLTATPTTPAKTPTMTGKTASTKAASVPDATATPGVDVKAADAATLATLAKAGPLLDRSVAKFGGASAGTMGGGATDAVGLTADLVARLTRYTELADADPFANPVSLLALDVSRRLHSGELDLAAVEQAIQYLGAEGFLARARRLGAYLGEADPAANAARIRALIDGLAVDADGKAVPFDAFRAQVEKEIFGIVITAHPTFNLTGELMDAMAKLATGRDAAGVPLTAEARKGLIAAVAATELRPGELSLVDEHRLSLAAITNIQAALRTVYDIVLTVARERYPDQWAELTPRLLTVASWVGYDLDGRSDIRWSDTLHKRLVVQVGQLRHYLAEVQAIRKAAPVQEDLRNTLDLLESRLALAIAQVTDEVAAFGRETTTQKDIEAIAQRMHEGLPLRLVEAAHAIEQVDRAIRLATAVGKGVAGKDGKGDDVVRRLAILKAELSNYGLGQAHTHVRINATQLHNAVRKTVGMETAPDDPRYRQSYLTAITGLLDEVRPVRINFGSIIAERTSAKRLFMVVAQMLKYADASVPVRFLIAESESAFTVLTALYYARLFGVADKVDISPLFETERALEVGSRVIEQLLDNPHYRDYVKRRGRLCIQTGFSDAGRYLGQTPASASIERLRLRIARLFTRHRLDGVQLVIFDTHGESIGRGAHPAGFPERLGYVAAPATLSFMAHHKIAFKQEVSFQGGDGYLYFVTQPGALAVVTRILEHMLGGKHTTLDDDPFYGDADYIREFFTTVKQFQVSLVEDPNYGALLSALGTNLLYPSGSRAIKRQHDGNADDVDQSRASQFRAIPHNAILQQMGLPANTVSGVGEAIDKDPEHFAELYRTSPRFRQLLGMVEYGVAIASPDALKAYIDTLDPAFWLLRAAHTADPARVEEMRRLAAILEDNPLHSRLIRIFRKLYRDFDVLEEGLARVERPPVPGQVAPPDEALSNGLLVLHALRIALIQEVFLRATHIPQFSSQHNITHRRLMARLMQLDVPWALDLLSRIFPVAETAGEGDFGESATYVSDDSQNYGQENERIFKPIASLYDLVRRVGNGITQRIGFFG</sequence>
<accession>A0A560HLZ1</accession>